<accession>A0AA88GB51</accession>
<gene>
    <name evidence="2" type="ORF">C9374_012344</name>
</gene>
<evidence type="ECO:0000313" key="3">
    <source>
        <dbReference type="Proteomes" id="UP000816034"/>
    </source>
</evidence>
<dbReference type="InterPro" id="IPR001810">
    <property type="entry name" value="F-box_dom"/>
</dbReference>
<proteinExistence type="predicted"/>
<dbReference type="AlphaFoldDB" id="A0AA88GB51"/>
<name>A0AA88GB51_NAELO</name>
<organism evidence="2 3">
    <name type="scientific">Naegleria lovaniensis</name>
    <name type="common">Amoeba</name>
    <dbReference type="NCBI Taxonomy" id="51637"/>
    <lineage>
        <taxon>Eukaryota</taxon>
        <taxon>Discoba</taxon>
        <taxon>Heterolobosea</taxon>
        <taxon>Tetramitia</taxon>
        <taxon>Eutetramitia</taxon>
        <taxon>Vahlkampfiidae</taxon>
        <taxon>Naegleria</taxon>
    </lineage>
</organism>
<sequence>MLPQDLPIELQFQLLWYCDEKSLLNVALTCRHFYHYILGEEDESEVSAYRNTIWKNRILFLFNSFIDEVNKKAPSSSASSEAPLVKLNTFKESDLNTYIDQFLYIRSDDYNNKKIKYNLLLNQLSQIQFRQERDLTGAKKVVISGRTIENTSVHTWCGFIATNYPMVRNLSELPSNFYCGFRGFELVVEKYYICGNGWNIVYGIGTDYVEFNNDKSIAQFVNDNLGIGYILECSGFKMFGNYKDFTSSGKVQVGDRFAILMDHDKYKVHFFKNGLHIATVEANSDTYGVISDSVVYYPIVSMCTQKSVTLYPLLQSEYFIDPDTKVLQYYDNQHPLLIKKYTSNSN</sequence>
<dbReference type="Proteomes" id="UP000816034">
    <property type="component" value="Unassembled WGS sequence"/>
</dbReference>
<dbReference type="CDD" id="cd09917">
    <property type="entry name" value="F-box_SF"/>
    <property type="match status" value="1"/>
</dbReference>
<dbReference type="InterPro" id="IPR036047">
    <property type="entry name" value="F-box-like_dom_sf"/>
</dbReference>
<dbReference type="EMBL" id="PYSW02000058">
    <property type="protein sequence ID" value="KAG2373241.1"/>
    <property type="molecule type" value="Genomic_DNA"/>
</dbReference>
<evidence type="ECO:0000259" key="1">
    <source>
        <dbReference type="PROSITE" id="PS50181"/>
    </source>
</evidence>
<dbReference type="PROSITE" id="PS50181">
    <property type="entry name" value="FBOX"/>
    <property type="match status" value="1"/>
</dbReference>
<comment type="caution">
    <text evidence="2">The sequence shown here is derived from an EMBL/GenBank/DDBJ whole genome shotgun (WGS) entry which is preliminary data.</text>
</comment>
<dbReference type="InterPro" id="IPR043136">
    <property type="entry name" value="B30.2/SPRY_sf"/>
</dbReference>
<dbReference type="GeneID" id="68104798"/>
<keyword evidence="3" id="KW-1185">Reference proteome</keyword>
<protein>
    <recommendedName>
        <fullName evidence="1">F-box domain-containing protein</fullName>
    </recommendedName>
</protein>
<dbReference type="Gene3D" id="2.60.120.920">
    <property type="match status" value="1"/>
</dbReference>
<evidence type="ECO:0000313" key="2">
    <source>
        <dbReference type="EMBL" id="KAG2373241.1"/>
    </source>
</evidence>
<reference evidence="2 3" key="1">
    <citation type="journal article" date="2018" name="BMC Genomics">
        <title>The genome of Naegleria lovaniensis, the basis for a comparative approach to unravel pathogenicity factors of the human pathogenic amoeba N. fowleri.</title>
        <authorList>
            <person name="Liechti N."/>
            <person name="Schurch N."/>
            <person name="Bruggmann R."/>
            <person name="Wittwer M."/>
        </authorList>
    </citation>
    <scope>NUCLEOTIDE SEQUENCE [LARGE SCALE GENOMIC DNA]</scope>
    <source>
        <strain evidence="2 3">ATCC 30569</strain>
    </source>
</reference>
<dbReference type="RefSeq" id="XP_044542415.1">
    <property type="nucleotide sequence ID" value="XM_044688100.1"/>
</dbReference>
<dbReference type="SUPFAM" id="SSF81383">
    <property type="entry name" value="F-box domain"/>
    <property type="match status" value="1"/>
</dbReference>
<feature type="domain" description="F-box" evidence="1">
    <location>
        <begin position="1"/>
        <end position="57"/>
    </location>
</feature>